<accession>A0A1M5T8K2</accession>
<name>A0A1M5T8K2_9BACT</name>
<feature type="transmembrane region" description="Helical" evidence="1">
    <location>
        <begin position="134"/>
        <end position="158"/>
    </location>
</feature>
<keyword evidence="1" id="KW-0472">Membrane</keyword>
<feature type="transmembrane region" description="Helical" evidence="1">
    <location>
        <begin position="60"/>
        <end position="81"/>
    </location>
</feature>
<protein>
    <recommendedName>
        <fullName evidence="4">ABC-2 type transport system permease protein</fullName>
    </recommendedName>
</protein>
<sequence>MKYLNVFKGTLLRSFTEVKRYYLNTLTSFGIMTMIFYFIVVGINKFGNPAVLGESVQAIAIGYIVWMALIGTMTDLSWTIINDTNIGLIEQTFISPIGPTVIYLLYQFSNLIIVIPMELVIMVIVFKIAGIPVLIPLSFFIALVLLMIQGYGIGLVLAGMTLKFKRTQSILTLLQFGIVGVLMGNYEGIWKYIVPANGFIQIFKNIVNGKGTTLNDWFYMLISSSIYVIAGILIFECFARIVRRKGEIAQY</sequence>
<organism evidence="2 3">
    <name type="scientific">Thermosipho atlanticus DSM 15807</name>
    <dbReference type="NCBI Taxonomy" id="1123380"/>
    <lineage>
        <taxon>Bacteria</taxon>
        <taxon>Thermotogati</taxon>
        <taxon>Thermotogota</taxon>
        <taxon>Thermotogae</taxon>
        <taxon>Thermotogales</taxon>
        <taxon>Fervidobacteriaceae</taxon>
        <taxon>Thermosipho</taxon>
    </lineage>
</organism>
<evidence type="ECO:0000256" key="1">
    <source>
        <dbReference type="SAM" id="Phobius"/>
    </source>
</evidence>
<dbReference type="AlphaFoldDB" id="A0A1M5T8K2"/>
<keyword evidence="1" id="KW-0812">Transmembrane</keyword>
<feature type="transmembrane region" description="Helical" evidence="1">
    <location>
        <begin position="102"/>
        <end position="128"/>
    </location>
</feature>
<evidence type="ECO:0008006" key="4">
    <source>
        <dbReference type="Google" id="ProtNLM"/>
    </source>
</evidence>
<keyword evidence="1" id="KW-1133">Transmembrane helix</keyword>
<dbReference type="OrthoDB" id="9815972at2"/>
<gene>
    <name evidence="2" type="ORF">SAMN02745199_1219</name>
</gene>
<dbReference type="RefSeq" id="WP_073073220.1">
    <property type="nucleotide sequence ID" value="NZ_FQXN01000004.1"/>
</dbReference>
<proteinExistence type="predicted"/>
<evidence type="ECO:0000313" key="2">
    <source>
        <dbReference type="EMBL" id="SHH46940.1"/>
    </source>
</evidence>
<feature type="transmembrane region" description="Helical" evidence="1">
    <location>
        <begin position="170"/>
        <end position="189"/>
    </location>
</feature>
<evidence type="ECO:0000313" key="3">
    <source>
        <dbReference type="Proteomes" id="UP000242592"/>
    </source>
</evidence>
<reference evidence="3" key="1">
    <citation type="submission" date="2016-11" db="EMBL/GenBank/DDBJ databases">
        <authorList>
            <person name="Varghese N."/>
            <person name="Submissions S."/>
        </authorList>
    </citation>
    <scope>NUCLEOTIDE SEQUENCE [LARGE SCALE GENOMIC DNA]</scope>
    <source>
        <strain evidence="3">DSM 15807</strain>
    </source>
</reference>
<dbReference type="STRING" id="1123380.SAMN02745199_1219"/>
<feature type="transmembrane region" description="Helical" evidence="1">
    <location>
        <begin position="21"/>
        <end position="40"/>
    </location>
</feature>
<keyword evidence="3" id="KW-1185">Reference proteome</keyword>
<dbReference type="Proteomes" id="UP000242592">
    <property type="component" value="Unassembled WGS sequence"/>
</dbReference>
<feature type="transmembrane region" description="Helical" evidence="1">
    <location>
        <begin position="217"/>
        <end position="235"/>
    </location>
</feature>
<dbReference type="EMBL" id="FQXN01000004">
    <property type="protein sequence ID" value="SHH46940.1"/>
    <property type="molecule type" value="Genomic_DNA"/>
</dbReference>